<gene>
    <name evidence="4" type="ORF">QPX54_09120</name>
</gene>
<dbReference type="SUPFAM" id="SSF51445">
    <property type="entry name" value="(Trans)glycosidases"/>
    <property type="match status" value="1"/>
</dbReference>
<dbReference type="AlphaFoldDB" id="A0AAP4BUK7"/>
<comment type="caution">
    <text evidence="4">The sequence shown here is derived from an EMBL/GenBank/DDBJ whole genome shotgun (WGS) entry which is preliminary data.</text>
</comment>
<reference evidence="4" key="1">
    <citation type="submission" date="2023-05" db="EMBL/GenBank/DDBJ databases">
        <title>Metabolic capabilities are highly conserved among human nasal-associated Corynebacterium species in pangenomic analyses.</title>
        <authorList>
            <person name="Tran T.H."/>
            <person name="Roberts A.Q."/>
            <person name="Escapa I.F."/>
            <person name="Gao W."/>
            <person name="Conlan S."/>
            <person name="Kong H."/>
            <person name="Segre J.A."/>
            <person name="Kelly M.S."/>
            <person name="Lemon K.P."/>
        </authorList>
    </citation>
    <scope>NUCLEOTIDE SEQUENCE</scope>
    <source>
        <strain evidence="4">KPL2654</strain>
    </source>
</reference>
<dbReference type="Pfam" id="PF08924">
    <property type="entry name" value="Rv2525c_GlyHyd-like"/>
    <property type="match status" value="1"/>
</dbReference>
<feature type="domain" description="Rv2525c-like glycoside hydrolase-like" evidence="3">
    <location>
        <begin position="62"/>
        <end position="241"/>
    </location>
</feature>
<dbReference type="PROSITE" id="PS51318">
    <property type="entry name" value="TAT"/>
    <property type="match status" value="1"/>
</dbReference>
<feature type="chain" id="PRO_5042845906" evidence="2">
    <location>
        <begin position="27"/>
        <end position="337"/>
    </location>
</feature>
<sequence length="337" mass="35321">MNSPRNFSRRSLFRTTGALAIAGAFATAGTGITAPRAAAANGPGPVVGRVLDYAAGVPSARSIKDGGFLGAVRYVSERRPGADWMLGKPVSATETTNLAALGLETASVYQFGRAETADWKQGALGAATHAPKAIALHRSAGGPTGRPIYIAIDDNPTRAQYDSLIAPYLRAFEALLKASGYSAGIYGNYNVIDWAIADGIGSYFWMHDWGSGGKIHPRTTIHQLPQNKQQTIGGVVCDINNVYARDWGQWKPGVPSGAGQGAQNNQSNGNNQARPQGQQPGQPGPSPAIPGSSNVIPSAAELQKLSSDPALQQGARTLQELLKLAQDNAHLAKQFGL</sequence>
<feature type="signal peptide" evidence="2">
    <location>
        <begin position="1"/>
        <end position="26"/>
    </location>
</feature>
<evidence type="ECO:0000256" key="1">
    <source>
        <dbReference type="SAM" id="MobiDB-lite"/>
    </source>
</evidence>
<feature type="region of interest" description="Disordered" evidence="1">
    <location>
        <begin position="253"/>
        <end position="308"/>
    </location>
</feature>
<feature type="compositionally biased region" description="Low complexity" evidence="1">
    <location>
        <begin position="261"/>
        <end position="281"/>
    </location>
</feature>
<dbReference type="Proteomes" id="UP001226160">
    <property type="component" value="Unassembled WGS sequence"/>
</dbReference>
<proteinExistence type="predicted"/>
<protein>
    <submittedName>
        <fullName evidence="4">DUF1906 domain-containing protein</fullName>
    </submittedName>
</protein>
<dbReference type="Gene3D" id="3.20.20.80">
    <property type="entry name" value="Glycosidases"/>
    <property type="match status" value="1"/>
</dbReference>
<dbReference type="InterPro" id="IPR006311">
    <property type="entry name" value="TAT_signal"/>
</dbReference>
<name>A0AAP4BUK7_9CORY</name>
<organism evidence="4 5">
    <name type="scientific">Corynebacterium propinquum</name>
    <dbReference type="NCBI Taxonomy" id="43769"/>
    <lineage>
        <taxon>Bacteria</taxon>
        <taxon>Bacillati</taxon>
        <taxon>Actinomycetota</taxon>
        <taxon>Actinomycetes</taxon>
        <taxon>Mycobacteriales</taxon>
        <taxon>Corynebacteriaceae</taxon>
        <taxon>Corynebacterium</taxon>
    </lineage>
</organism>
<dbReference type="InterPro" id="IPR017853">
    <property type="entry name" value="GH"/>
</dbReference>
<evidence type="ECO:0000259" key="3">
    <source>
        <dbReference type="Pfam" id="PF08924"/>
    </source>
</evidence>
<evidence type="ECO:0000313" key="4">
    <source>
        <dbReference type="EMBL" id="MDK4326660.1"/>
    </source>
</evidence>
<evidence type="ECO:0000256" key="2">
    <source>
        <dbReference type="SAM" id="SignalP"/>
    </source>
</evidence>
<accession>A0AAP4BUK7</accession>
<dbReference type="InterPro" id="IPR015020">
    <property type="entry name" value="Rv2525c-like_Glyco_Hydro-like"/>
</dbReference>
<evidence type="ECO:0000313" key="5">
    <source>
        <dbReference type="Proteomes" id="UP001226160"/>
    </source>
</evidence>
<dbReference type="RefSeq" id="WP_239211817.1">
    <property type="nucleotide sequence ID" value="NZ_CP091865.1"/>
</dbReference>
<dbReference type="EMBL" id="JASNVP010000008">
    <property type="protein sequence ID" value="MDK4326660.1"/>
    <property type="molecule type" value="Genomic_DNA"/>
</dbReference>
<keyword evidence="2" id="KW-0732">Signal</keyword>